<gene>
    <name evidence="4" type="ORF">SAMN05216200_10787</name>
</gene>
<dbReference type="AlphaFoldDB" id="A0A1M7TK12"/>
<dbReference type="InterPro" id="IPR027417">
    <property type="entry name" value="P-loop_NTPase"/>
</dbReference>
<organism evidence="4 5">
    <name type="scientific">Oceanicella actignis</name>
    <dbReference type="NCBI Taxonomy" id="1189325"/>
    <lineage>
        <taxon>Bacteria</taxon>
        <taxon>Pseudomonadati</taxon>
        <taxon>Pseudomonadota</taxon>
        <taxon>Alphaproteobacteria</taxon>
        <taxon>Rhodobacterales</taxon>
        <taxon>Paracoccaceae</taxon>
        <taxon>Oceanicella</taxon>
    </lineage>
</organism>
<evidence type="ECO:0000256" key="2">
    <source>
        <dbReference type="ARBA" id="ARBA00022840"/>
    </source>
</evidence>
<dbReference type="GO" id="GO:0016887">
    <property type="term" value="F:ATP hydrolysis activity"/>
    <property type="evidence" value="ECO:0007669"/>
    <property type="project" value="TreeGrafter"/>
</dbReference>
<keyword evidence="2" id="KW-0067">ATP-binding</keyword>
<feature type="domain" description="AAA" evidence="3">
    <location>
        <begin position="155"/>
        <end position="314"/>
    </location>
</feature>
<keyword evidence="5" id="KW-1185">Reference proteome</keyword>
<evidence type="ECO:0000259" key="3">
    <source>
        <dbReference type="Pfam" id="PF13614"/>
    </source>
</evidence>
<name>A0A1M7TK12_9RHOB</name>
<dbReference type="PANTHER" id="PTHR43384">
    <property type="entry name" value="SEPTUM SITE-DETERMINING PROTEIN MIND HOMOLOG, CHLOROPLASTIC-RELATED"/>
    <property type="match status" value="1"/>
</dbReference>
<sequence>MQLRRIKSRPVELYAVADNFAVFQAIGDELRGEFPDDSWAPIGYAEMRKLLAAGAPETLEAVLVGVDAADEGRVKEIATLIAAVKAAGLPVILLAKDIGPAAMHALMRAGADDFLPYPTPEGALAETMERLRNRDAAAEMGQGKGRGRRGVVLPVYGVSGGVGSTTFAVNLAWELALETRKANKRVCIMDFDFQYGSVATYLDLPRLESIFELLSEAEAMDHDSLASALTSFQKRLAVLTAPMDALPLDIIGPEDVKKLLSLATHSYDFVVVDMPTTLTHWTETLLHAAERFFVSMEIDMRSAQNMLRFLRTLKAEDLPIEKLDFIMNRAPGFADMSGKARVKRMAESLGIEYSIMLPDGGKTVTQACDHGSPLEIYARSNPLRKEIRRVARTLSESVAAAQAAIA</sequence>
<dbReference type="GO" id="GO:0051782">
    <property type="term" value="P:negative regulation of cell division"/>
    <property type="evidence" value="ECO:0007669"/>
    <property type="project" value="TreeGrafter"/>
</dbReference>
<dbReference type="PANTHER" id="PTHR43384:SF6">
    <property type="entry name" value="SEPTUM SITE-DETERMINING PROTEIN MIND HOMOLOG, CHLOROPLASTIC"/>
    <property type="match status" value="1"/>
</dbReference>
<protein>
    <submittedName>
        <fullName evidence="4">Pilus assembly protein CpaE</fullName>
    </submittedName>
</protein>
<dbReference type="OrthoDB" id="8281972at2"/>
<dbReference type="SUPFAM" id="SSF52172">
    <property type="entry name" value="CheY-like"/>
    <property type="match status" value="1"/>
</dbReference>
<dbReference type="GO" id="GO:0005829">
    <property type="term" value="C:cytosol"/>
    <property type="evidence" value="ECO:0007669"/>
    <property type="project" value="TreeGrafter"/>
</dbReference>
<dbReference type="Proteomes" id="UP000184066">
    <property type="component" value="Unassembled WGS sequence"/>
</dbReference>
<dbReference type="Pfam" id="PF13614">
    <property type="entry name" value="AAA_31"/>
    <property type="match status" value="1"/>
</dbReference>
<dbReference type="InterPro" id="IPR011006">
    <property type="entry name" value="CheY-like_superfamily"/>
</dbReference>
<dbReference type="GO" id="GO:0009898">
    <property type="term" value="C:cytoplasmic side of plasma membrane"/>
    <property type="evidence" value="ECO:0007669"/>
    <property type="project" value="TreeGrafter"/>
</dbReference>
<dbReference type="Gene3D" id="3.40.50.300">
    <property type="entry name" value="P-loop containing nucleotide triphosphate hydrolases"/>
    <property type="match status" value="1"/>
</dbReference>
<dbReference type="InterPro" id="IPR050625">
    <property type="entry name" value="ParA/MinD_ATPase"/>
</dbReference>
<reference evidence="4" key="1">
    <citation type="submission" date="2016-12" db="EMBL/GenBank/DDBJ databases">
        <authorList>
            <person name="Song W.-J."/>
            <person name="Kurnit D.M."/>
        </authorList>
    </citation>
    <scope>NUCLEOTIDE SEQUENCE [LARGE SCALE GENOMIC DNA]</scope>
    <source>
        <strain evidence="4">CGMCC 1.10808</strain>
    </source>
</reference>
<proteinExistence type="predicted"/>
<dbReference type="SUPFAM" id="SSF52540">
    <property type="entry name" value="P-loop containing nucleoside triphosphate hydrolases"/>
    <property type="match status" value="1"/>
</dbReference>
<dbReference type="EMBL" id="FRDL01000007">
    <property type="protein sequence ID" value="SHN71084.1"/>
    <property type="molecule type" value="Genomic_DNA"/>
</dbReference>
<evidence type="ECO:0000256" key="1">
    <source>
        <dbReference type="ARBA" id="ARBA00022741"/>
    </source>
</evidence>
<dbReference type="Gene3D" id="3.40.50.2300">
    <property type="match status" value="1"/>
</dbReference>
<accession>A0A1M7TK12</accession>
<evidence type="ECO:0000313" key="4">
    <source>
        <dbReference type="EMBL" id="SHN71084.1"/>
    </source>
</evidence>
<dbReference type="GO" id="GO:0005524">
    <property type="term" value="F:ATP binding"/>
    <property type="evidence" value="ECO:0007669"/>
    <property type="project" value="UniProtKB-KW"/>
</dbReference>
<dbReference type="STRING" id="1189325.SAMN04488119_10788"/>
<dbReference type="InterPro" id="IPR025669">
    <property type="entry name" value="AAA_dom"/>
</dbReference>
<dbReference type="RefSeq" id="WP_072747714.1">
    <property type="nucleotide sequence ID" value="NZ_FOHL01000007.1"/>
</dbReference>
<evidence type="ECO:0000313" key="5">
    <source>
        <dbReference type="Proteomes" id="UP000184066"/>
    </source>
</evidence>
<keyword evidence="1" id="KW-0547">Nucleotide-binding</keyword>